<gene>
    <name evidence="2" type="ORF">PCOR1329_LOCUS8950</name>
</gene>
<sequence>MAKKLAQVQDSLVPAAGAKVATSDPTHIHNVLFGFRTSIKERFPGQEGQDLYDLCEQHYRMPDKKAPLFDARGNKLLHRHMEANPRQLGGAACVCAKRILEKGVMSRFRGPMIAIQAFYIAHDMQSQEAAPNKFVTKLIEAGISVQIWRSDTPHDVLSWLKHEGNEYHEGAPTIYLELLPAGGQRLNAIENIQAGWAAHCNSKGIGTATLPKTGPDRAEKQCEEFATLHFGNIFGSPWNKMVNAKAFYNDLVKLSPWSEYNEQTGKSVDFLRPGVSDATVANVNNIVSNFMEANYQPTIDHAMYSEAPWEVLKFCAPWTEDNANGPQVRDSWHFIGPAATNNFLNWPNSKMQGSTLYKPAAKANAKTKPMKAKKEKKEHDDKPAKRRKVGYCLPAEKMDLDVGDGSRQKQWLDDLVACISAPLAYLDAHLIMQEEVRKALGIGLKFAFLKVIALHGEETTGWKALRKELRNIAVKAHGNALRDVKLPGIADSKKASTTELTTAPISHLEKDQEDKDAIEQSLDEAIQHDPVLEAMSKSMPGIGLMQRMMEDQTFVKAMLAFLARNLSGHSANVAIMGACKDYCAAVHEKLDSLHIAQ</sequence>
<organism evidence="2 3">
    <name type="scientific">Prorocentrum cordatum</name>
    <dbReference type="NCBI Taxonomy" id="2364126"/>
    <lineage>
        <taxon>Eukaryota</taxon>
        <taxon>Sar</taxon>
        <taxon>Alveolata</taxon>
        <taxon>Dinophyceae</taxon>
        <taxon>Prorocentrales</taxon>
        <taxon>Prorocentraceae</taxon>
        <taxon>Prorocentrum</taxon>
    </lineage>
</organism>
<dbReference type="Proteomes" id="UP001189429">
    <property type="component" value="Unassembled WGS sequence"/>
</dbReference>
<evidence type="ECO:0000313" key="2">
    <source>
        <dbReference type="EMBL" id="CAK0800924.1"/>
    </source>
</evidence>
<evidence type="ECO:0000256" key="1">
    <source>
        <dbReference type="SAM" id="MobiDB-lite"/>
    </source>
</evidence>
<feature type="region of interest" description="Disordered" evidence="1">
    <location>
        <begin position="360"/>
        <end position="385"/>
    </location>
</feature>
<keyword evidence="3" id="KW-1185">Reference proteome</keyword>
<reference evidence="2" key="1">
    <citation type="submission" date="2023-10" db="EMBL/GenBank/DDBJ databases">
        <authorList>
            <person name="Chen Y."/>
            <person name="Shah S."/>
            <person name="Dougan E. K."/>
            <person name="Thang M."/>
            <person name="Chan C."/>
        </authorList>
    </citation>
    <scope>NUCLEOTIDE SEQUENCE [LARGE SCALE GENOMIC DNA]</scope>
</reference>
<protein>
    <submittedName>
        <fullName evidence="2">Uncharacterized protein</fullName>
    </submittedName>
</protein>
<dbReference type="EMBL" id="CAUYUJ010002470">
    <property type="protein sequence ID" value="CAK0800924.1"/>
    <property type="molecule type" value="Genomic_DNA"/>
</dbReference>
<evidence type="ECO:0000313" key="3">
    <source>
        <dbReference type="Proteomes" id="UP001189429"/>
    </source>
</evidence>
<accession>A0ABN9Q5A8</accession>
<comment type="caution">
    <text evidence="2">The sequence shown here is derived from an EMBL/GenBank/DDBJ whole genome shotgun (WGS) entry which is preliminary data.</text>
</comment>
<name>A0ABN9Q5A8_9DINO</name>
<proteinExistence type="predicted"/>